<proteinExistence type="predicted"/>
<evidence type="ECO:0000313" key="6">
    <source>
        <dbReference type="EMBL" id="GIG85719.1"/>
    </source>
</evidence>
<evidence type="ECO:0000256" key="2">
    <source>
        <dbReference type="ARBA" id="ARBA00023125"/>
    </source>
</evidence>
<dbReference type="EMBL" id="BONW01000002">
    <property type="protein sequence ID" value="GIG85719.1"/>
    <property type="molecule type" value="Genomic_DNA"/>
</dbReference>
<keyword evidence="2 4" id="KW-0238">DNA-binding</keyword>
<dbReference type="PROSITE" id="PS50977">
    <property type="entry name" value="HTH_TETR_2"/>
    <property type="match status" value="1"/>
</dbReference>
<feature type="domain" description="HTH tetR-type" evidence="5">
    <location>
        <begin position="14"/>
        <end position="74"/>
    </location>
</feature>
<dbReference type="InterPro" id="IPR009057">
    <property type="entry name" value="Homeodomain-like_sf"/>
</dbReference>
<gene>
    <name evidence="6" type="ORF">Pen02_06550</name>
</gene>
<dbReference type="Gene3D" id="1.10.357.10">
    <property type="entry name" value="Tetracycline Repressor, domain 2"/>
    <property type="match status" value="1"/>
</dbReference>
<evidence type="ECO:0000313" key="7">
    <source>
        <dbReference type="Proteomes" id="UP000646749"/>
    </source>
</evidence>
<dbReference type="PRINTS" id="PR00455">
    <property type="entry name" value="HTHTETR"/>
</dbReference>
<dbReference type="Pfam" id="PF13305">
    <property type="entry name" value="TetR_C_33"/>
    <property type="match status" value="1"/>
</dbReference>
<organism evidence="6 7">
    <name type="scientific">Plantactinospora endophytica</name>
    <dbReference type="NCBI Taxonomy" id="673535"/>
    <lineage>
        <taxon>Bacteria</taxon>
        <taxon>Bacillati</taxon>
        <taxon>Actinomycetota</taxon>
        <taxon>Actinomycetes</taxon>
        <taxon>Micromonosporales</taxon>
        <taxon>Micromonosporaceae</taxon>
        <taxon>Plantactinospora</taxon>
    </lineage>
</organism>
<keyword evidence="7" id="KW-1185">Reference proteome</keyword>
<dbReference type="Pfam" id="PF00440">
    <property type="entry name" value="TetR_N"/>
    <property type="match status" value="1"/>
</dbReference>
<dbReference type="InterPro" id="IPR050109">
    <property type="entry name" value="HTH-type_TetR-like_transc_reg"/>
</dbReference>
<evidence type="ECO:0000256" key="1">
    <source>
        <dbReference type="ARBA" id="ARBA00023015"/>
    </source>
</evidence>
<dbReference type="PANTHER" id="PTHR30055">
    <property type="entry name" value="HTH-TYPE TRANSCRIPTIONAL REGULATOR RUTR"/>
    <property type="match status" value="1"/>
</dbReference>
<name>A0ABQ4DTC7_9ACTN</name>
<dbReference type="InterPro" id="IPR036271">
    <property type="entry name" value="Tet_transcr_reg_TetR-rel_C_sf"/>
</dbReference>
<dbReference type="InterPro" id="IPR001647">
    <property type="entry name" value="HTH_TetR"/>
</dbReference>
<sequence>MSDGSAAGRPYHHGDLRRALLAAAATAIEESGPAALSLRDLARRAGVSHAAPAHHFGDKAGLLTAFAAEGFEMLADTLAGVHDRSGGDLLELGVGYVMFAVRHRAHFEVMFRPELFHRDDAGLTAAQQRAYAALRAGVAGLPAAPVGDEAAQAGLAAWSIVHGFATLWLGGALPADQVGDDPEAAARSVIRLLFAQPG</sequence>
<comment type="caution">
    <text evidence="6">The sequence shown here is derived from an EMBL/GenBank/DDBJ whole genome shotgun (WGS) entry which is preliminary data.</text>
</comment>
<protein>
    <submittedName>
        <fullName evidence="6">TetR family transcriptional regulator</fullName>
    </submittedName>
</protein>
<evidence type="ECO:0000259" key="5">
    <source>
        <dbReference type="PROSITE" id="PS50977"/>
    </source>
</evidence>
<feature type="DNA-binding region" description="H-T-H motif" evidence="4">
    <location>
        <begin position="37"/>
        <end position="56"/>
    </location>
</feature>
<dbReference type="Proteomes" id="UP000646749">
    <property type="component" value="Unassembled WGS sequence"/>
</dbReference>
<dbReference type="InterPro" id="IPR025996">
    <property type="entry name" value="MT1864/Rv1816-like_C"/>
</dbReference>
<evidence type="ECO:0000256" key="3">
    <source>
        <dbReference type="ARBA" id="ARBA00023163"/>
    </source>
</evidence>
<dbReference type="RefSeq" id="WP_203864405.1">
    <property type="nucleotide sequence ID" value="NZ_BONW01000002.1"/>
</dbReference>
<keyword evidence="1" id="KW-0805">Transcription regulation</keyword>
<dbReference type="SUPFAM" id="SSF46689">
    <property type="entry name" value="Homeodomain-like"/>
    <property type="match status" value="1"/>
</dbReference>
<reference evidence="6 7" key="1">
    <citation type="submission" date="2021-01" db="EMBL/GenBank/DDBJ databases">
        <title>Whole genome shotgun sequence of Plantactinospora endophytica NBRC 110450.</title>
        <authorList>
            <person name="Komaki H."/>
            <person name="Tamura T."/>
        </authorList>
    </citation>
    <scope>NUCLEOTIDE SEQUENCE [LARGE SCALE GENOMIC DNA]</scope>
    <source>
        <strain evidence="6 7">NBRC 110450</strain>
    </source>
</reference>
<dbReference type="PANTHER" id="PTHR30055:SF220">
    <property type="entry name" value="TETR-FAMILY REGULATORY PROTEIN"/>
    <property type="match status" value="1"/>
</dbReference>
<dbReference type="SUPFAM" id="SSF48498">
    <property type="entry name" value="Tetracyclin repressor-like, C-terminal domain"/>
    <property type="match status" value="1"/>
</dbReference>
<keyword evidence="3" id="KW-0804">Transcription</keyword>
<evidence type="ECO:0000256" key="4">
    <source>
        <dbReference type="PROSITE-ProRule" id="PRU00335"/>
    </source>
</evidence>
<accession>A0ABQ4DTC7</accession>